<dbReference type="KEGG" id="phs:C2L64_48440"/>
<reference evidence="1 2" key="1">
    <citation type="submission" date="2018-01" db="EMBL/GenBank/DDBJ databases">
        <title>Species boundaries and ecological features among Paraburkholderia terrae DSMZ17804T, P. hospita DSMZ17164T and P. caribensis DSMZ13236T.</title>
        <authorList>
            <person name="Pratama A.A."/>
        </authorList>
    </citation>
    <scope>NUCLEOTIDE SEQUENCE [LARGE SCALE GENOMIC DNA]</scope>
    <source>
        <strain evidence="1 2">DSM 17164</strain>
    </source>
</reference>
<dbReference type="EMBL" id="CP026108">
    <property type="protein sequence ID" value="AUT76051.1"/>
    <property type="molecule type" value="Genomic_DNA"/>
</dbReference>
<protein>
    <submittedName>
        <fullName evidence="1">Uncharacterized protein</fullName>
    </submittedName>
</protein>
<evidence type="ECO:0000313" key="2">
    <source>
        <dbReference type="Proteomes" id="UP000236649"/>
    </source>
</evidence>
<evidence type="ECO:0000313" key="1">
    <source>
        <dbReference type="EMBL" id="AUT76051.1"/>
    </source>
</evidence>
<gene>
    <name evidence="1" type="ORF">C2L64_48440</name>
</gene>
<dbReference type="Proteomes" id="UP000236649">
    <property type="component" value="Chromosome 4"/>
</dbReference>
<name>A0AAN1JLG9_9BURK</name>
<proteinExistence type="predicted"/>
<accession>A0AAN1JLG9</accession>
<sequence length="134" mass="14937">MMSVTVSLIEPHPRHVVALEVFVSRAEQIVRIEKPETAPTMFTTHTALHKTVDSRASFEVAAYTAQVRIRHGLTDFRDRTVDGDSCVRTFRMVCAPAIRILTCENAALRPSQRDCDAHGIDVHSGRLSVRSPRG</sequence>
<organism evidence="1 2">
    <name type="scientific">Paraburkholderia hospita</name>
    <dbReference type="NCBI Taxonomy" id="169430"/>
    <lineage>
        <taxon>Bacteria</taxon>
        <taxon>Pseudomonadati</taxon>
        <taxon>Pseudomonadota</taxon>
        <taxon>Betaproteobacteria</taxon>
        <taxon>Burkholderiales</taxon>
        <taxon>Burkholderiaceae</taxon>
        <taxon>Paraburkholderia</taxon>
    </lineage>
</organism>
<dbReference type="AlphaFoldDB" id="A0AAN1JLG9"/>